<evidence type="ECO:0000256" key="1">
    <source>
        <dbReference type="SAM" id="SignalP"/>
    </source>
</evidence>
<sequence>MSPRSRMVVMMLVMFSSFLSSTANLPSLICIQPPSQAGQVCRPSARLDHHIWKTLTGYKSKKKQTRHPRCKL</sequence>
<keyword evidence="3" id="KW-1185">Reference proteome</keyword>
<evidence type="ECO:0008006" key="4">
    <source>
        <dbReference type="Google" id="ProtNLM"/>
    </source>
</evidence>
<evidence type="ECO:0000313" key="3">
    <source>
        <dbReference type="Proteomes" id="UP001239213"/>
    </source>
</evidence>
<comment type="caution">
    <text evidence="2">The sequence shown here is derived from an EMBL/GenBank/DDBJ whole genome shotgun (WGS) entry which is preliminary data.</text>
</comment>
<gene>
    <name evidence="2" type="ORF">CCUS01_10237</name>
</gene>
<feature type="signal peptide" evidence="1">
    <location>
        <begin position="1"/>
        <end position="23"/>
    </location>
</feature>
<protein>
    <recommendedName>
        <fullName evidence="4">Secreted protein</fullName>
    </recommendedName>
</protein>
<dbReference type="AlphaFoldDB" id="A0AAI9UD03"/>
<feature type="chain" id="PRO_5042473236" description="Secreted protein" evidence="1">
    <location>
        <begin position="24"/>
        <end position="72"/>
    </location>
</feature>
<name>A0AAI9UD03_9PEZI</name>
<keyword evidence="1" id="KW-0732">Signal</keyword>
<organism evidence="2 3">
    <name type="scientific">Colletotrichum cuscutae</name>
    <dbReference type="NCBI Taxonomy" id="1209917"/>
    <lineage>
        <taxon>Eukaryota</taxon>
        <taxon>Fungi</taxon>
        <taxon>Dikarya</taxon>
        <taxon>Ascomycota</taxon>
        <taxon>Pezizomycotina</taxon>
        <taxon>Sordariomycetes</taxon>
        <taxon>Hypocreomycetidae</taxon>
        <taxon>Glomerellales</taxon>
        <taxon>Glomerellaceae</taxon>
        <taxon>Colletotrichum</taxon>
        <taxon>Colletotrichum acutatum species complex</taxon>
    </lineage>
</organism>
<dbReference type="Proteomes" id="UP001239213">
    <property type="component" value="Unassembled WGS sequence"/>
</dbReference>
<accession>A0AAI9UD03</accession>
<reference evidence="2" key="1">
    <citation type="submission" date="2016-11" db="EMBL/GenBank/DDBJ databases">
        <title>The genome sequence of Colletotrichum cuscutae.</title>
        <authorList>
            <person name="Baroncelli R."/>
        </authorList>
    </citation>
    <scope>NUCLEOTIDE SEQUENCE</scope>
    <source>
        <strain evidence="2">IMI 304802</strain>
    </source>
</reference>
<dbReference type="EMBL" id="MPDP01000288">
    <property type="protein sequence ID" value="KAK1456058.1"/>
    <property type="molecule type" value="Genomic_DNA"/>
</dbReference>
<evidence type="ECO:0000313" key="2">
    <source>
        <dbReference type="EMBL" id="KAK1456058.1"/>
    </source>
</evidence>
<proteinExistence type="predicted"/>